<sequence>MAHKYGHAIHLAVPFFYLKSHALLMECGDPRGVWGRSFLPIRPELLQAIRKKQLSVFTCHLPMDTSRPISTGGAIMEALEAQAMQPFWREGNGHVGMICRVKETDTPCLIDRLTSIFAIPCVDFEGNSERRFSALPSFPAAGMWSTECVKRKRWAPMRNLM</sequence>
<keyword evidence="2" id="KW-1185">Reference proteome</keyword>
<accession>M8DD84</accession>
<dbReference type="InterPro" id="IPR036069">
    <property type="entry name" value="DUF34/NIF3_sf"/>
</dbReference>
<evidence type="ECO:0000313" key="1">
    <source>
        <dbReference type="EMBL" id="EMT51408.1"/>
    </source>
</evidence>
<reference evidence="1 2" key="1">
    <citation type="submission" date="2013-03" db="EMBL/GenBank/DDBJ databases">
        <title>Assembly of a new bacterial strain Brevibacillus borstelensis AK1.</title>
        <authorList>
            <person name="Rajan I."/>
            <person name="PoliReddy D."/>
            <person name="Sugumar T."/>
            <person name="Rathinam K."/>
            <person name="Alqarawi S."/>
            <person name="Khalil A.B."/>
            <person name="Sivakumar N."/>
        </authorList>
    </citation>
    <scope>NUCLEOTIDE SEQUENCE [LARGE SCALE GENOMIC DNA]</scope>
    <source>
        <strain evidence="1 2">AK1</strain>
    </source>
</reference>
<gene>
    <name evidence="1" type="ORF">I532_17683</name>
</gene>
<dbReference type="STRING" id="1300222.I532_17683"/>
<evidence type="ECO:0000313" key="2">
    <source>
        <dbReference type="Proteomes" id="UP000012081"/>
    </source>
</evidence>
<name>M8DD84_9BACL</name>
<evidence type="ECO:0008006" key="3">
    <source>
        <dbReference type="Google" id="ProtNLM"/>
    </source>
</evidence>
<organism evidence="1 2">
    <name type="scientific">Brevibacillus borstelensis AK1</name>
    <dbReference type="NCBI Taxonomy" id="1300222"/>
    <lineage>
        <taxon>Bacteria</taxon>
        <taxon>Bacillati</taxon>
        <taxon>Bacillota</taxon>
        <taxon>Bacilli</taxon>
        <taxon>Bacillales</taxon>
        <taxon>Paenibacillaceae</taxon>
        <taxon>Brevibacillus</taxon>
    </lineage>
</organism>
<protein>
    <recommendedName>
        <fullName evidence="3">GTP cyclohydrolase 1 type 2 homolog</fullName>
    </recommendedName>
</protein>
<dbReference type="PATRIC" id="fig|1300222.3.peg.3705"/>
<comment type="caution">
    <text evidence="1">The sequence shown here is derived from an EMBL/GenBank/DDBJ whole genome shotgun (WGS) entry which is preliminary data.</text>
</comment>
<dbReference type="EMBL" id="APBN01000008">
    <property type="protein sequence ID" value="EMT51408.1"/>
    <property type="molecule type" value="Genomic_DNA"/>
</dbReference>
<proteinExistence type="predicted"/>
<dbReference type="RefSeq" id="WP_003389866.1">
    <property type="nucleotide sequence ID" value="NZ_APBN01000008.1"/>
</dbReference>
<dbReference type="AlphaFoldDB" id="M8DD84"/>
<dbReference type="Proteomes" id="UP000012081">
    <property type="component" value="Unassembled WGS sequence"/>
</dbReference>
<dbReference type="OrthoDB" id="12727at2"/>
<dbReference type="SUPFAM" id="SSF102705">
    <property type="entry name" value="NIF3 (NGG1p interacting factor 3)-like"/>
    <property type="match status" value="1"/>
</dbReference>